<organism evidence="2 4">
    <name type="scientific">Pseudomonas helleri</name>
    <dbReference type="NCBI Taxonomy" id="1608996"/>
    <lineage>
        <taxon>Bacteria</taxon>
        <taxon>Pseudomonadati</taxon>
        <taxon>Pseudomonadota</taxon>
        <taxon>Gammaproteobacteria</taxon>
        <taxon>Pseudomonadales</taxon>
        <taxon>Pseudomonadaceae</taxon>
        <taxon>Pseudomonas</taxon>
    </lineage>
</organism>
<dbReference type="EMBL" id="WIWJ01000004">
    <property type="protein sequence ID" value="MQT45800.1"/>
    <property type="molecule type" value="Genomic_DNA"/>
</dbReference>
<evidence type="ECO:0000313" key="3">
    <source>
        <dbReference type="EMBL" id="MQT90342.1"/>
    </source>
</evidence>
<dbReference type="AlphaFoldDB" id="A0A6A7YJV2"/>
<protein>
    <submittedName>
        <fullName evidence="2">Heat-shock protein HtpX</fullName>
    </submittedName>
</protein>
<sequence>MKFPLAVVASLVAAISVAAHAQDMSGMPMDGMQAQQQAPAASAEGVIKAIDPARHTVTLAHGPVPALQWPPMTMGFAVTDTQMAGLAVGDNVAFSFRMEGSKATIVSIHK</sequence>
<dbReference type="InterPro" id="IPR042230">
    <property type="entry name" value="CusF_sf"/>
</dbReference>
<dbReference type="InterPro" id="IPR021647">
    <property type="entry name" value="CusF_Ec"/>
</dbReference>
<comment type="caution">
    <text evidence="2">The sequence shown here is derived from an EMBL/GenBank/DDBJ whole genome shotgun (WGS) entry which is preliminary data.</text>
</comment>
<proteinExistence type="predicted"/>
<feature type="signal peptide" evidence="1">
    <location>
        <begin position="1"/>
        <end position="21"/>
    </location>
</feature>
<evidence type="ECO:0000313" key="4">
    <source>
        <dbReference type="Proteomes" id="UP000441404"/>
    </source>
</evidence>
<dbReference type="Proteomes" id="UP000441404">
    <property type="component" value="Unassembled WGS sequence"/>
</dbReference>
<keyword evidence="1" id="KW-0732">Signal</keyword>
<gene>
    <name evidence="3" type="ORF">GHO39_14545</name>
    <name evidence="2" type="ORF">GHO40_03490</name>
</gene>
<dbReference type="Proteomes" id="UP000489190">
    <property type="component" value="Unassembled WGS sequence"/>
</dbReference>
<accession>A0A6A7YJV2</accession>
<evidence type="ECO:0000313" key="5">
    <source>
        <dbReference type="Proteomes" id="UP000489190"/>
    </source>
</evidence>
<evidence type="ECO:0000256" key="1">
    <source>
        <dbReference type="SAM" id="SignalP"/>
    </source>
</evidence>
<reference evidence="4 5" key="1">
    <citation type="submission" date="2019-10" db="EMBL/GenBank/DDBJ databases">
        <title>Evaluation of single-gene subtyping targets for Pseudomonas.</title>
        <authorList>
            <person name="Reichler S.J."/>
            <person name="Orsi R.H."/>
            <person name="Wiedmann M."/>
            <person name="Martin N.H."/>
            <person name="Murphy S.I."/>
        </authorList>
    </citation>
    <scope>NUCLEOTIDE SEQUENCE [LARGE SCALE GENOMIC DNA]</scope>
    <source>
        <strain evidence="3 5">FSL R10-3254</strain>
        <strain evidence="2 4">FSL R10-3257</strain>
    </source>
</reference>
<dbReference type="EMBL" id="WIWI01000036">
    <property type="protein sequence ID" value="MQT90342.1"/>
    <property type="molecule type" value="Genomic_DNA"/>
</dbReference>
<dbReference type="Pfam" id="PF11604">
    <property type="entry name" value="CusF_Ec"/>
    <property type="match status" value="1"/>
</dbReference>
<evidence type="ECO:0000313" key="2">
    <source>
        <dbReference type="EMBL" id="MQT45800.1"/>
    </source>
</evidence>
<name>A0A6A7YJV2_9PSED</name>
<dbReference type="RefSeq" id="WP_153329015.1">
    <property type="nucleotide sequence ID" value="NZ_WIWI01000036.1"/>
</dbReference>
<feature type="chain" id="PRO_5036382131" evidence="1">
    <location>
        <begin position="22"/>
        <end position="110"/>
    </location>
</feature>
<dbReference type="Gene3D" id="2.40.50.320">
    <property type="entry name" value="Copper binding periplasmic protein CusF"/>
    <property type="match status" value="1"/>
</dbReference>